<dbReference type="PANTHER" id="PTHR19446">
    <property type="entry name" value="REVERSE TRANSCRIPTASES"/>
    <property type="match status" value="1"/>
</dbReference>
<evidence type="ECO:0000313" key="1">
    <source>
        <dbReference type="EMBL" id="VDL91086.1"/>
    </source>
</evidence>
<organism evidence="3">
    <name type="scientific">Schistocephalus solidus</name>
    <name type="common">Tapeworm</name>
    <dbReference type="NCBI Taxonomy" id="70667"/>
    <lineage>
        <taxon>Eukaryota</taxon>
        <taxon>Metazoa</taxon>
        <taxon>Spiralia</taxon>
        <taxon>Lophotrochozoa</taxon>
        <taxon>Platyhelminthes</taxon>
        <taxon>Cestoda</taxon>
        <taxon>Eucestoda</taxon>
        <taxon>Diphyllobothriidea</taxon>
        <taxon>Diphyllobothriidae</taxon>
        <taxon>Schistocephalus</taxon>
    </lineage>
</organism>
<dbReference type="WBParaSite" id="SSLN_0000485601-mRNA-1">
    <property type="protein sequence ID" value="SSLN_0000485601-mRNA-1"/>
    <property type="gene ID" value="SSLN_0000485601"/>
</dbReference>
<dbReference type="OrthoDB" id="6147158at2759"/>
<dbReference type="EMBL" id="UYSU01032965">
    <property type="protein sequence ID" value="VDL91086.1"/>
    <property type="molecule type" value="Genomic_DNA"/>
</dbReference>
<evidence type="ECO:0000313" key="3">
    <source>
        <dbReference type="WBParaSite" id="SSLN_0000485601-mRNA-1"/>
    </source>
</evidence>
<proteinExistence type="predicted"/>
<sequence length="202" mass="22915">MKSSFKTIKAIYGLCIKGPHHCSALTEKSRILKHWVEHFRSVLNCLSAIYDAAVDRLPQVDANNNLGLPPSIPETIRAMQQISSGKALGSDAIPPEVDKHGVPRLLVELTTLFQEMWRQGQFPQDFKDETIVHLYKRKGNRQLSDNHRGISLLNVARILLNRLTSHLEQGLLLESQCGFRRYRGKTGMILAAHHLQKKCQEM</sequence>
<gene>
    <name evidence="1" type="ORF">SSLN_LOCUS4701</name>
</gene>
<evidence type="ECO:0000313" key="2">
    <source>
        <dbReference type="Proteomes" id="UP000275846"/>
    </source>
</evidence>
<reference evidence="1 2" key="2">
    <citation type="submission" date="2018-11" db="EMBL/GenBank/DDBJ databases">
        <authorList>
            <consortium name="Pathogen Informatics"/>
        </authorList>
    </citation>
    <scope>NUCLEOTIDE SEQUENCE [LARGE SCALE GENOMIC DNA]</scope>
    <source>
        <strain evidence="1 2">NST_G2</strain>
    </source>
</reference>
<dbReference type="AlphaFoldDB" id="A0A183SKF3"/>
<accession>A0A183SKF3</accession>
<name>A0A183SKF3_SCHSO</name>
<reference evidence="3" key="1">
    <citation type="submission" date="2016-06" db="UniProtKB">
        <authorList>
            <consortium name="WormBaseParasite"/>
        </authorList>
    </citation>
    <scope>IDENTIFICATION</scope>
</reference>
<dbReference type="Proteomes" id="UP000275846">
    <property type="component" value="Unassembled WGS sequence"/>
</dbReference>
<protein>
    <submittedName>
        <fullName evidence="3">Reverse transcriptase domain-containing protein</fullName>
    </submittedName>
</protein>
<keyword evidence="2" id="KW-1185">Reference proteome</keyword>